<keyword evidence="2" id="KW-1185">Reference proteome</keyword>
<evidence type="ECO:0000313" key="2">
    <source>
        <dbReference type="Proteomes" id="UP000814128"/>
    </source>
</evidence>
<reference evidence="1" key="1">
    <citation type="submission" date="2021-02" db="EMBL/GenBank/DDBJ databases">
        <authorList>
            <consortium name="DOE Joint Genome Institute"/>
            <person name="Ahrendt S."/>
            <person name="Looney B.P."/>
            <person name="Miyauchi S."/>
            <person name="Morin E."/>
            <person name="Drula E."/>
            <person name="Courty P.E."/>
            <person name="Chicoki N."/>
            <person name="Fauchery L."/>
            <person name="Kohler A."/>
            <person name="Kuo A."/>
            <person name="Labutti K."/>
            <person name="Pangilinan J."/>
            <person name="Lipzen A."/>
            <person name="Riley R."/>
            <person name="Andreopoulos W."/>
            <person name="He G."/>
            <person name="Johnson J."/>
            <person name="Barry K.W."/>
            <person name="Grigoriev I.V."/>
            <person name="Nagy L."/>
            <person name="Hibbett D."/>
            <person name="Henrissat B."/>
            <person name="Matheny P.B."/>
            <person name="Labbe J."/>
            <person name="Martin F."/>
        </authorList>
    </citation>
    <scope>NUCLEOTIDE SEQUENCE</scope>
    <source>
        <strain evidence="1">EC-137</strain>
    </source>
</reference>
<evidence type="ECO:0000313" key="1">
    <source>
        <dbReference type="EMBL" id="KAI0033257.1"/>
    </source>
</evidence>
<dbReference type="EMBL" id="MU273524">
    <property type="protein sequence ID" value="KAI0033257.1"/>
    <property type="molecule type" value="Genomic_DNA"/>
</dbReference>
<reference evidence="1" key="2">
    <citation type="journal article" date="2022" name="New Phytol.">
        <title>Evolutionary transition to the ectomycorrhizal habit in the genomes of a hyperdiverse lineage of mushroom-forming fungi.</title>
        <authorList>
            <person name="Looney B."/>
            <person name="Miyauchi S."/>
            <person name="Morin E."/>
            <person name="Drula E."/>
            <person name="Courty P.E."/>
            <person name="Kohler A."/>
            <person name="Kuo A."/>
            <person name="LaButti K."/>
            <person name="Pangilinan J."/>
            <person name="Lipzen A."/>
            <person name="Riley R."/>
            <person name="Andreopoulos W."/>
            <person name="He G."/>
            <person name="Johnson J."/>
            <person name="Nolan M."/>
            <person name="Tritt A."/>
            <person name="Barry K.W."/>
            <person name="Grigoriev I.V."/>
            <person name="Nagy L.G."/>
            <person name="Hibbett D."/>
            <person name="Henrissat B."/>
            <person name="Matheny P.B."/>
            <person name="Labbe J."/>
            <person name="Martin F.M."/>
        </authorList>
    </citation>
    <scope>NUCLEOTIDE SEQUENCE</scope>
    <source>
        <strain evidence="1">EC-137</strain>
    </source>
</reference>
<name>A0ACB8QNK5_9AGAM</name>
<comment type="caution">
    <text evidence="1">The sequence shown here is derived from an EMBL/GenBank/DDBJ whole genome shotgun (WGS) entry which is preliminary data.</text>
</comment>
<sequence>MTRIDSSVASIAVTLFLFTKSDIKTTVIPVGFFAMAAAPMTNISRLPHVLFWIWLNILHFNISNQTLDPKEDAINKKYRPIPSGRITLSNAILLRWALLPLVLVHSALYSVETVYASIALAIITFIYDEMHAHAGHWLVRHALNVVGYASFHVGASLVAGSPLHTLDANGVLAVLISAGITATTIHAQDFKDVHGDRAIGRRTVPISFPAFARWTVLIPLIVWSIVLSILWQLDVVVSCAFTTLAIFIGGRYLLLRNVSEDQVSYYWYNVWLSIANALPGYYRIRHMEISLPNL</sequence>
<gene>
    <name evidence="1" type="ORF">K488DRAFT_48133</name>
</gene>
<organism evidence="1 2">
    <name type="scientific">Vararia minispora EC-137</name>
    <dbReference type="NCBI Taxonomy" id="1314806"/>
    <lineage>
        <taxon>Eukaryota</taxon>
        <taxon>Fungi</taxon>
        <taxon>Dikarya</taxon>
        <taxon>Basidiomycota</taxon>
        <taxon>Agaricomycotina</taxon>
        <taxon>Agaricomycetes</taxon>
        <taxon>Russulales</taxon>
        <taxon>Lachnocladiaceae</taxon>
        <taxon>Vararia</taxon>
    </lineage>
</organism>
<dbReference type="Proteomes" id="UP000814128">
    <property type="component" value="Unassembled WGS sequence"/>
</dbReference>
<proteinExistence type="predicted"/>
<accession>A0ACB8QNK5</accession>
<protein>
    <submittedName>
        <fullName evidence="1">UbiA prenyltransferase family</fullName>
    </submittedName>
</protein>